<keyword evidence="9" id="KW-0227">DNA damage</keyword>
<keyword evidence="3" id="KW-0436">Ligase</keyword>
<dbReference type="NCBIfam" id="TIGR02779">
    <property type="entry name" value="NHEJ_ligase_lig"/>
    <property type="match status" value="1"/>
</dbReference>
<keyword evidence="16" id="KW-0234">DNA repair</keyword>
<evidence type="ECO:0000256" key="19">
    <source>
        <dbReference type="ARBA" id="ARBA00029943"/>
    </source>
</evidence>
<keyword evidence="11" id="KW-0269">Exonuclease</keyword>
<dbReference type="EMBL" id="SNYV01000011">
    <property type="protein sequence ID" value="TDQ80008.1"/>
    <property type="molecule type" value="Genomic_DNA"/>
</dbReference>
<dbReference type="Pfam" id="PF01068">
    <property type="entry name" value="DNA_ligase_A_M"/>
    <property type="match status" value="1"/>
</dbReference>
<dbReference type="PANTHER" id="PTHR42705">
    <property type="entry name" value="BIFUNCTIONAL NON-HOMOLOGOUS END JOINING PROTEIN LIGD"/>
    <property type="match status" value="1"/>
</dbReference>
<evidence type="ECO:0000256" key="8">
    <source>
        <dbReference type="ARBA" id="ARBA00022741"/>
    </source>
</evidence>
<keyword evidence="13" id="KW-0239">DNA-directed DNA polymerase</keyword>
<evidence type="ECO:0000256" key="4">
    <source>
        <dbReference type="ARBA" id="ARBA00022679"/>
    </source>
</evidence>
<gene>
    <name evidence="23" type="ORF">CLV99_1462</name>
</gene>
<dbReference type="EC" id="6.5.1.1" evidence="2"/>
<evidence type="ECO:0000256" key="14">
    <source>
        <dbReference type="ARBA" id="ARBA00023125"/>
    </source>
</evidence>
<dbReference type="Pfam" id="PF21686">
    <property type="entry name" value="LigD_Prim-Pol"/>
    <property type="match status" value="1"/>
</dbReference>
<keyword evidence="7" id="KW-0479">Metal-binding</keyword>
<organism evidence="23 24">
    <name type="scientific">Sphingobacterium yanglingense</name>
    <dbReference type="NCBI Taxonomy" id="1437280"/>
    <lineage>
        <taxon>Bacteria</taxon>
        <taxon>Pseudomonadati</taxon>
        <taxon>Bacteroidota</taxon>
        <taxon>Sphingobacteriia</taxon>
        <taxon>Sphingobacteriales</taxon>
        <taxon>Sphingobacteriaceae</taxon>
        <taxon>Sphingobacterium</taxon>
    </lineage>
</organism>
<comment type="caution">
    <text evidence="23">The sequence shown here is derived from an EMBL/GenBank/DDBJ whole genome shotgun (WGS) entry which is preliminary data.</text>
</comment>
<dbReference type="InterPro" id="IPR014143">
    <property type="entry name" value="NHEJ_ligase_prk"/>
</dbReference>
<keyword evidence="6" id="KW-0540">Nuclease</keyword>
<dbReference type="Gene3D" id="3.90.920.10">
    <property type="entry name" value="DNA primase, PRIM domain"/>
    <property type="match status" value="1"/>
</dbReference>
<feature type="domain" description="ATP-dependent DNA ligase family profile" evidence="22">
    <location>
        <begin position="291"/>
        <end position="423"/>
    </location>
</feature>
<dbReference type="GO" id="GO:0003677">
    <property type="term" value="F:DNA binding"/>
    <property type="evidence" value="ECO:0007669"/>
    <property type="project" value="UniProtKB-KW"/>
</dbReference>
<reference evidence="23 24" key="1">
    <citation type="submission" date="2019-03" db="EMBL/GenBank/DDBJ databases">
        <title>Genomic Encyclopedia of Archaeal and Bacterial Type Strains, Phase II (KMG-II): from individual species to whole genera.</title>
        <authorList>
            <person name="Goeker M."/>
        </authorList>
    </citation>
    <scope>NUCLEOTIDE SEQUENCE [LARGE SCALE GENOMIC DNA]</scope>
    <source>
        <strain evidence="23 24">DSM 28353</strain>
    </source>
</reference>
<dbReference type="Proteomes" id="UP000295292">
    <property type="component" value="Unassembled WGS sequence"/>
</dbReference>
<evidence type="ECO:0000256" key="6">
    <source>
        <dbReference type="ARBA" id="ARBA00022722"/>
    </source>
</evidence>
<comment type="catalytic activity">
    <reaction evidence="20">
        <text>ATP + (deoxyribonucleotide)n-3'-hydroxyl + 5'-phospho-(deoxyribonucleotide)m = (deoxyribonucleotide)n+m + AMP + diphosphate.</text>
        <dbReference type="EC" id="6.5.1.1"/>
    </reaction>
</comment>
<accession>A0A4R6WMF7</accession>
<dbReference type="SUPFAM" id="SSF56091">
    <property type="entry name" value="DNA ligase/mRNA capping enzyme, catalytic domain"/>
    <property type="match status" value="1"/>
</dbReference>
<dbReference type="GO" id="GO:0046872">
    <property type="term" value="F:metal ion binding"/>
    <property type="evidence" value="ECO:0007669"/>
    <property type="project" value="UniProtKB-KW"/>
</dbReference>
<keyword evidence="17" id="KW-0464">Manganese</keyword>
<dbReference type="InterPro" id="IPR012310">
    <property type="entry name" value="DNA_ligase_ATP-dep_cent"/>
</dbReference>
<keyword evidence="10" id="KW-0378">Hydrolase</keyword>
<evidence type="ECO:0000256" key="20">
    <source>
        <dbReference type="ARBA" id="ARBA00034003"/>
    </source>
</evidence>
<evidence type="ECO:0000256" key="9">
    <source>
        <dbReference type="ARBA" id="ARBA00022763"/>
    </source>
</evidence>
<dbReference type="CDD" id="cd07906">
    <property type="entry name" value="Adenylation_DNA_ligase_LigD_LigC"/>
    <property type="match status" value="1"/>
</dbReference>
<evidence type="ECO:0000256" key="17">
    <source>
        <dbReference type="ARBA" id="ARBA00023211"/>
    </source>
</evidence>
<evidence type="ECO:0000256" key="3">
    <source>
        <dbReference type="ARBA" id="ARBA00022598"/>
    </source>
</evidence>
<dbReference type="Gene3D" id="3.30.470.30">
    <property type="entry name" value="DNA ligase/mRNA capping enzyme"/>
    <property type="match status" value="1"/>
</dbReference>
<name>A0A4R6WMF7_9SPHI</name>
<evidence type="ECO:0000256" key="2">
    <source>
        <dbReference type="ARBA" id="ARBA00012727"/>
    </source>
</evidence>
<keyword evidence="24" id="KW-1185">Reference proteome</keyword>
<evidence type="ECO:0000256" key="10">
    <source>
        <dbReference type="ARBA" id="ARBA00022801"/>
    </source>
</evidence>
<dbReference type="InterPro" id="IPR012309">
    <property type="entry name" value="DNA_ligase_ATP-dep_C"/>
</dbReference>
<feature type="compositionally biased region" description="Basic residues" evidence="21">
    <location>
        <begin position="23"/>
        <end position="32"/>
    </location>
</feature>
<dbReference type="InterPro" id="IPR012340">
    <property type="entry name" value="NA-bd_OB-fold"/>
</dbReference>
<evidence type="ECO:0000256" key="18">
    <source>
        <dbReference type="ARBA" id="ARBA00023268"/>
    </source>
</evidence>
<dbReference type="GO" id="GO:0006310">
    <property type="term" value="P:DNA recombination"/>
    <property type="evidence" value="ECO:0007669"/>
    <property type="project" value="UniProtKB-KW"/>
</dbReference>
<evidence type="ECO:0000256" key="7">
    <source>
        <dbReference type="ARBA" id="ARBA00022723"/>
    </source>
</evidence>
<dbReference type="Pfam" id="PF04679">
    <property type="entry name" value="DNA_ligase_A_C"/>
    <property type="match status" value="1"/>
</dbReference>
<keyword evidence="18" id="KW-0511">Multifunctional enzyme</keyword>
<sequence length="806" mass="92809">MAKLAAYTKKRDFDRTDEPRGKSPAKKQGKHKLRFVVQRHHASRLHYDFRLELDGVLKSWAVPKGPSLYPKDKRLAMQVEDHPVDYASFEGNIPKGNYGAGTVHIFDSGYYEFSDTDDEKGFLKNWKKGSIKFRLMGHILRGEFALVRMNGDDEKAWLLIKHQDKYATDKPYNSEDVVAEPVKSAGLAFKSGLPPKPMLTKLVEKLPTGTEWLYEKKYDGFRILAVHDRQGTYLYSRNGKLMNYLFPSLVDEIAKLDREVCLDGELVIEDKDKNAHFQLIASGEPIPSALELHYYVFDILRLEKEAVTAYRLEERRDLLKLLFKRMHGMKVIQQVESLKGDSEDVQRIAEDNNWEGIVAKEKDSRYLEGTRSTSWVKYKLRHSQEAVICGYTRPQGNRDFFGALVLGLYKEDQLVYIGNCGTGFSDALLQSLYTAMQRLENGRKPFARGTKVAKEKEVTWLKPTLIAEVYYSEWTKEGHLRHPVFKMLRDDKKAKEIKTEEVMGIDKKEETLKVGGKTVELTNLDKVYWPKDNYVKGQMIAYYEEMAEWILPYLKDKPISLHRFPNGIDQDGFFQKDVDPDKIPGWIKTVPIYAESTGKEIDYIVCNNKQTLLYIANLGSIEINPWLATYKKPEKPDFAVLDLDPNGADFGEVIRIAQDAKKLLDKIGVPAFLKTSGSTGLHIYLYVKAKYDYEIVRDFVQLLASILHERHLETTSIVRDPKKRRGMIYLDFLQNRRGQTIAAPYSLRPKEGATASAPLFWEELKAGLEIKDFNIRSMLKRVKDKKDPWASIWDKPVNIKQALARL</sequence>
<dbReference type="GO" id="GO:0003910">
    <property type="term" value="F:DNA ligase (ATP) activity"/>
    <property type="evidence" value="ECO:0007669"/>
    <property type="project" value="UniProtKB-EC"/>
</dbReference>
<dbReference type="PANTHER" id="PTHR42705:SF2">
    <property type="entry name" value="BIFUNCTIONAL NON-HOMOLOGOUS END JOINING PROTEIN LIGD"/>
    <property type="match status" value="1"/>
</dbReference>
<dbReference type="Gene3D" id="2.40.50.140">
    <property type="entry name" value="Nucleic acid-binding proteins"/>
    <property type="match status" value="1"/>
</dbReference>
<evidence type="ECO:0000256" key="11">
    <source>
        <dbReference type="ARBA" id="ARBA00022839"/>
    </source>
</evidence>
<keyword evidence="4" id="KW-0808">Transferase</keyword>
<evidence type="ECO:0000313" key="23">
    <source>
        <dbReference type="EMBL" id="TDQ80008.1"/>
    </source>
</evidence>
<dbReference type="GO" id="GO:0004527">
    <property type="term" value="F:exonuclease activity"/>
    <property type="evidence" value="ECO:0007669"/>
    <property type="project" value="UniProtKB-KW"/>
</dbReference>
<evidence type="ECO:0000256" key="1">
    <source>
        <dbReference type="ARBA" id="ARBA00001936"/>
    </source>
</evidence>
<dbReference type="InterPro" id="IPR014144">
    <property type="entry name" value="LigD_PE_domain"/>
</dbReference>
<dbReference type="Pfam" id="PF13298">
    <property type="entry name" value="LigD_N"/>
    <property type="match status" value="1"/>
</dbReference>
<evidence type="ECO:0000256" key="15">
    <source>
        <dbReference type="ARBA" id="ARBA00023172"/>
    </source>
</evidence>
<keyword evidence="15" id="KW-0233">DNA recombination</keyword>
<dbReference type="SUPFAM" id="SSF50249">
    <property type="entry name" value="Nucleic acid-binding proteins"/>
    <property type="match status" value="1"/>
</dbReference>
<dbReference type="InterPro" id="IPR014145">
    <property type="entry name" value="LigD_pol_dom"/>
</dbReference>
<proteinExistence type="predicted"/>
<keyword evidence="8" id="KW-0547">Nucleotide-binding</keyword>
<dbReference type="GO" id="GO:0005524">
    <property type="term" value="F:ATP binding"/>
    <property type="evidence" value="ECO:0007669"/>
    <property type="project" value="UniProtKB-KW"/>
</dbReference>
<dbReference type="NCBIfam" id="TIGR02778">
    <property type="entry name" value="ligD_pol"/>
    <property type="match status" value="1"/>
</dbReference>
<evidence type="ECO:0000256" key="16">
    <source>
        <dbReference type="ARBA" id="ARBA00023204"/>
    </source>
</evidence>
<protein>
    <recommendedName>
        <fullName evidence="2">DNA ligase (ATP)</fullName>
        <ecNumber evidence="2">6.5.1.1</ecNumber>
    </recommendedName>
    <alternativeName>
        <fullName evidence="19">NHEJ DNA polymerase</fullName>
    </alternativeName>
</protein>
<evidence type="ECO:0000256" key="21">
    <source>
        <dbReference type="SAM" id="MobiDB-lite"/>
    </source>
</evidence>
<dbReference type="InterPro" id="IPR052171">
    <property type="entry name" value="NHEJ_LigD"/>
</dbReference>
<evidence type="ECO:0000256" key="13">
    <source>
        <dbReference type="ARBA" id="ARBA00022932"/>
    </source>
</evidence>
<feature type="compositionally biased region" description="Basic and acidic residues" evidence="21">
    <location>
        <begin position="9"/>
        <end position="21"/>
    </location>
</feature>
<keyword evidence="12" id="KW-0067">ATP-binding</keyword>
<comment type="cofactor">
    <cofactor evidence="1">
        <name>Mn(2+)</name>
        <dbReference type="ChEBI" id="CHEBI:29035"/>
    </cofactor>
</comment>
<dbReference type="NCBIfam" id="TIGR02776">
    <property type="entry name" value="NHEJ_ligase_prk"/>
    <property type="match status" value="1"/>
</dbReference>
<keyword evidence="14" id="KW-0238">DNA-binding</keyword>
<dbReference type="OrthoDB" id="9802472at2"/>
<dbReference type="NCBIfam" id="TIGR02777">
    <property type="entry name" value="LigD_PE_dom"/>
    <property type="match status" value="1"/>
</dbReference>
<dbReference type="GO" id="GO:0003887">
    <property type="term" value="F:DNA-directed DNA polymerase activity"/>
    <property type="evidence" value="ECO:0007669"/>
    <property type="project" value="UniProtKB-KW"/>
</dbReference>
<evidence type="ECO:0000256" key="12">
    <source>
        <dbReference type="ARBA" id="ARBA00022840"/>
    </source>
</evidence>
<dbReference type="PROSITE" id="PS50160">
    <property type="entry name" value="DNA_LIGASE_A3"/>
    <property type="match status" value="1"/>
</dbReference>
<dbReference type="RefSeq" id="WP_133583758.1">
    <property type="nucleotide sequence ID" value="NZ_SNYV01000011.1"/>
</dbReference>
<dbReference type="CDD" id="cd04861">
    <property type="entry name" value="LigD_Pol_like"/>
    <property type="match status" value="1"/>
</dbReference>
<evidence type="ECO:0000256" key="5">
    <source>
        <dbReference type="ARBA" id="ARBA00022695"/>
    </source>
</evidence>
<feature type="region of interest" description="Disordered" evidence="21">
    <location>
        <begin position="1"/>
        <end position="32"/>
    </location>
</feature>
<keyword evidence="5" id="KW-0548">Nucleotidyltransferase</keyword>
<evidence type="ECO:0000313" key="24">
    <source>
        <dbReference type="Proteomes" id="UP000295292"/>
    </source>
</evidence>
<evidence type="ECO:0000259" key="22">
    <source>
        <dbReference type="PROSITE" id="PS50160"/>
    </source>
</evidence>
<dbReference type="GO" id="GO:0006281">
    <property type="term" value="P:DNA repair"/>
    <property type="evidence" value="ECO:0007669"/>
    <property type="project" value="UniProtKB-KW"/>
</dbReference>
<dbReference type="InterPro" id="IPR014146">
    <property type="entry name" value="LigD_ligase_dom"/>
</dbReference>
<dbReference type="CDD" id="cd07971">
    <property type="entry name" value="OBF_DNA_ligase_LigD"/>
    <property type="match status" value="1"/>
</dbReference>
<dbReference type="Gene3D" id="3.30.1490.70">
    <property type="match status" value="1"/>
</dbReference>
<dbReference type="AlphaFoldDB" id="A0A4R6WMF7"/>